<dbReference type="Gene3D" id="2.60.120.260">
    <property type="entry name" value="Galactose-binding domain-like"/>
    <property type="match status" value="1"/>
</dbReference>
<feature type="domain" description="SGNH hydrolase-type esterase" evidence="1">
    <location>
        <begin position="186"/>
        <end position="366"/>
    </location>
</feature>
<comment type="caution">
    <text evidence="3">The sequence shown here is derived from an EMBL/GenBank/DDBJ whole genome shotgun (WGS) entry which is preliminary data.</text>
</comment>
<gene>
    <name evidence="3" type="ORF">ACFPQ4_01375</name>
</gene>
<evidence type="ECO:0000259" key="1">
    <source>
        <dbReference type="Pfam" id="PF14606"/>
    </source>
</evidence>
<evidence type="ECO:0000313" key="3">
    <source>
        <dbReference type="EMBL" id="MFC5528112.1"/>
    </source>
</evidence>
<dbReference type="Pfam" id="PF14606">
    <property type="entry name" value="Lipase_GDSL_3"/>
    <property type="match status" value="1"/>
</dbReference>
<dbReference type="EC" id="3.1.-.-" evidence="3"/>
<dbReference type="InterPro" id="IPR036514">
    <property type="entry name" value="SGNH_hydro_sf"/>
</dbReference>
<protein>
    <submittedName>
        <fullName evidence="3">SGNH/GDSL hydrolase family protein</fullName>
        <ecNumber evidence="3">3.1.-.-</ecNumber>
    </submittedName>
</protein>
<dbReference type="InterPro" id="IPR013830">
    <property type="entry name" value="SGNH_hydro"/>
</dbReference>
<dbReference type="GO" id="GO:0016787">
    <property type="term" value="F:hydrolase activity"/>
    <property type="evidence" value="ECO:0007669"/>
    <property type="project" value="UniProtKB-KW"/>
</dbReference>
<keyword evidence="3" id="KW-0378">Hydrolase</keyword>
<dbReference type="EMBL" id="JBHSNC010000005">
    <property type="protein sequence ID" value="MFC5528112.1"/>
    <property type="molecule type" value="Genomic_DNA"/>
</dbReference>
<name>A0ABW0QVC3_9BACL</name>
<proteinExistence type="predicted"/>
<dbReference type="Pfam" id="PF14607">
    <property type="entry name" value="GxDLY"/>
    <property type="match status" value="1"/>
</dbReference>
<organism evidence="3 4">
    <name type="scientific">Cohnella yongneupensis</name>
    <dbReference type="NCBI Taxonomy" id="425006"/>
    <lineage>
        <taxon>Bacteria</taxon>
        <taxon>Bacillati</taxon>
        <taxon>Bacillota</taxon>
        <taxon>Bacilli</taxon>
        <taxon>Bacillales</taxon>
        <taxon>Paenibacillaceae</taxon>
        <taxon>Cohnella</taxon>
    </lineage>
</organism>
<evidence type="ECO:0000259" key="2">
    <source>
        <dbReference type="Pfam" id="PF14607"/>
    </source>
</evidence>
<dbReference type="InterPro" id="IPR032740">
    <property type="entry name" value="GxDLY"/>
</dbReference>
<feature type="domain" description="SGNH hydrolase-type esterase N-terminal" evidence="2">
    <location>
        <begin position="31"/>
        <end position="176"/>
    </location>
</feature>
<dbReference type="Gene3D" id="3.40.50.1110">
    <property type="entry name" value="SGNH hydrolase"/>
    <property type="match status" value="1"/>
</dbReference>
<reference evidence="4" key="1">
    <citation type="journal article" date="2019" name="Int. J. Syst. Evol. Microbiol.">
        <title>The Global Catalogue of Microorganisms (GCM) 10K type strain sequencing project: providing services to taxonomists for standard genome sequencing and annotation.</title>
        <authorList>
            <consortium name="The Broad Institute Genomics Platform"/>
            <consortium name="The Broad Institute Genome Sequencing Center for Infectious Disease"/>
            <person name="Wu L."/>
            <person name="Ma J."/>
        </authorList>
    </citation>
    <scope>NUCLEOTIDE SEQUENCE [LARGE SCALE GENOMIC DNA]</scope>
    <source>
        <strain evidence="4">CGMCC 1.18578</strain>
    </source>
</reference>
<accession>A0ABW0QVC3</accession>
<evidence type="ECO:0000313" key="4">
    <source>
        <dbReference type="Proteomes" id="UP001596108"/>
    </source>
</evidence>
<dbReference type="SUPFAM" id="SSF52266">
    <property type="entry name" value="SGNH hydrolase"/>
    <property type="match status" value="1"/>
</dbReference>
<sequence length="369" mass="41947">MAGGKKAFVFEDHSQERRCYVKEEGEIGMELKWHTPHDQPFHVAGFAWFEQDRIYRRLPQNPSHALPEAVDYLANNTAGGQIRFQTDSSKLSIKVKLDGKADMNHMPATGQCGYDCYIGMPGEQTFYSTAKYDHSKEEYEVDLFERYDGGLRNITLYFPLYRGVKEILIGLDQGAALVSPPPYDSNKRIVIYGTSITQGGCASRSGMAYPNILSRKINWEFINLGFSGSGKGEAEVARVIGEIPDPALFVLDYEANCVSPELFATTLPEFIRIYRSMHPEVPILVLSQIRFGQELLERAQLDMRLTRRKIQIDTVREFREQGDNHLFFYDGESLLGSDFAECTVDGVHPTDLGFWRMADHLEPVLRTYL</sequence>
<dbReference type="RefSeq" id="WP_378109922.1">
    <property type="nucleotide sequence ID" value="NZ_JBHSNC010000005.1"/>
</dbReference>
<dbReference type="Proteomes" id="UP001596108">
    <property type="component" value="Unassembled WGS sequence"/>
</dbReference>
<keyword evidence="4" id="KW-1185">Reference proteome</keyword>